<comment type="caution">
    <text evidence="2">The sequence shown here is derived from an EMBL/GenBank/DDBJ whole genome shotgun (WGS) entry which is preliminary data.</text>
</comment>
<proteinExistence type="predicted"/>
<evidence type="ECO:0000313" key="2">
    <source>
        <dbReference type="EMBL" id="GFC78139.1"/>
    </source>
</evidence>
<dbReference type="AlphaFoldDB" id="A0A699QSI8"/>
<dbReference type="EMBL" id="BKCJ011064219">
    <property type="protein sequence ID" value="GFC78139.1"/>
    <property type="molecule type" value="Genomic_DNA"/>
</dbReference>
<sequence>MLLTSVPSSYENFVQTLLYGREYLTMEDVLETFNSRKLKKRTEGTKEDNGDGLYVRRRSHHSGKAHSGGSSRFKSRGGTGKLK</sequence>
<gene>
    <name evidence="2" type="ORF">Tci_850109</name>
</gene>
<protein>
    <submittedName>
        <fullName evidence="2">Zinc finger, CCHC-type</fullName>
    </submittedName>
</protein>
<evidence type="ECO:0000256" key="1">
    <source>
        <dbReference type="SAM" id="MobiDB-lite"/>
    </source>
</evidence>
<accession>A0A699QSI8</accession>
<reference evidence="2" key="1">
    <citation type="journal article" date="2019" name="Sci. Rep.">
        <title>Draft genome of Tanacetum cinerariifolium, the natural source of mosquito coil.</title>
        <authorList>
            <person name="Yamashiro T."/>
            <person name="Shiraishi A."/>
            <person name="Satake H."/>
            <person name="Nakayama K."/>
        </authorList>
    </citation>
    <scope>NUCLEOTIDE SEQUENCE</scope>
</reference>
<name>A0A699QSI8_TANCI</name>
<feature type="region of interest" description="Disordered" evidence="1">
    <location>
        <begin position="35"/>
        <end position="83"/>
    </location>
</feature>
<feature type="compositionally biased region" description="Basic residues" evidence="1">
    <location>
        <begin position="55"/>
        <end position="64"/>
    </location>
</feature>
<organism evidence="2">
    <name type="scientific">Tanacetum cinerariifolium</name>
    <name type="common">Dalmatian daisy</name>
    <name type="synonym">Chrysanthemum cinerariifolium</name>
    <dbReference type="NCBI Taxonomy" id="118510"/>
    <lineage>
        <taxon>Eukaryota</taxon>
        <taxon>Viridiplantae</taxon>
        <taxon>Streptophyta</taxon>
        <taxon>Embryophyta</taxon>
        <taxon>Tracheophyta</taxon>
        <taxon>Spermatophyta</taxon>
        <taxon>Magnoliopsida</taxon>
        <taxon>eudicotyledons</taxon>
        <taxon>Gunneridae</taxon>
        <taxon>Pentapetalae</taxon>
        <taxon>asterids</taxon>
        <taxon>campanulids</taxon>
        <taxon>Asterales</taxon>
        <taxon>Asteraceae</taxon>
        <taxon>Asteroideae</taxon>
        <taxon>Anthemideae</taxon>
        <taxon>Anthemidinae</taxon>
        <taxon>Tanacetum</taxon>
    </lineage>
</organism>